<evidence type="ECO:0000259" key="1">
    <source>
        <dbReference type="Pfam" id="PF08241"/>
    </source>
</evidence>
<dbReference type="Pfam" id="PF08241">
    <property type="entry name" value="Methyltransf_11"/>
    <property type="match status" value="1"/>
</dbReference>
<dbReference type="AlphaFoldDB" id="A0A7Y7E881"/>
<proteinExistence type="predicted"/>
<dbReference type="CDD" id="cd02440">
    <property type="entry name" value="AdoMet_MTases"/>
    <property type="match status" value="1"/>
</dbReference>
<dbReference type="InterPro" id="IPR013216">
    <property type="entry name" value="Methyltransf_11"/>
</dbReference>
<dbReference type="PANTHER" id="PTHR43464:SF83">
    <property type="entry name" value="MALONYL-[ACYL-CARRIER PROTEIN] O-METHYLTRANSFERASE"/>
    <property type="match status" value="1"/>
</dbReference>
<comment type="caution">
    <text evidence="2">The sequence shown here is derived from an EMBL/GenBank/DDBJ whole genome shotgun (WGS) entry which is preliminary data.</text>
</comment>
<sequence length="277" mass="30604">MLARKELPPEFVEWNKQWGAPYGHRSARLIEEGKRPVQRPAQAVADPANPDYGPFAFQHASGTRVHEYPWMFAAAGLEPGMRVLDVGGGLSGQQFVAAKAGCEVVNVDPSARDDYNVWTDPGYLPLSPELHQRINDTFDTDVRLIAERIQDADLEPESFDRVLCLSVLEHLDPAEAKEVIEVCARLLRPGGLMVLTVDLFLDLKPFGVLEENMWGINQDVGAAIADSGLVLETGDPRELLGFPEFDLDHVVASLPEILIAPLYPVMSQSLTLRKPQT</sequence>
<accession>A0A7Y7E881</accession>
<organism evidence="2 3">
    <name type="scientific">Streptomyces morookaense</name>
    <name type="common">Streptoverticillium morookaense</name>
    <dbReference type="NCBI Taxonomy" id="1970"/>
    <lineage>
        <taxon>Bacteria</taxon>
        <taxon>Bacillati</taxon>
        <taxon>Actinomycetota</taxon>
        <taxon>Actinomycetes</taxon>
        <taxon>Kitasatosporales</taxon>
        <taxon>Streptomycetaceae</taxon>
        <taxon>Streptomyces</taxon>
    </lineage>
</organism>
<keyword evidence="2" id="KW-0489">Methyltransferase</keyword>
<evidence type="ECO:0000313" key="3">
    <source>
        <dbReference type="Proteomes" id="UP000587462"/>
    </source>
</evidence>
<keyword evidence="2" id="KW-0808">Transferase</keyword>
<gene>
    <name evidence="2" type="ORF">HG542_16030</name>
</gene>
<protein>
    <submittedName>
        <fullName evidence="2">Class I SAM-dependent methyltransferase</fullName>
    </submittedName>
</protein>
<reference evidence="2 3" key="1">
    <citation type="submission" date="2020-04" db="EMBL/GenBank/DDBJ databases">
        <title>Draft Genome Sequence of Streptomyces morookaense DSM 40503, an 8-azaguanine-producing strain.</title>
        <authorList>
            <person name="Qi J."/>
            <person name="Gao J.-M."/>
        </authorList>
    </citation>
    <scope>NUCLEOTIDE SEQUENCE [LARGE SCALE GENOMIC DNA]</scope>
    <source>
        <strain evidence="2 3">DSM 40503</strain>
    </source>
</reference>
<dbReference type="InterPro" id="IPR029063">
    <property type="entry name" value="SAM-dependent_MTases_sf"/>
</dbReference>
<evidence type="ECO:0000313" key="2">
    <source>
        <dbReference type="EMBL" id="NVK79169.1"/>
    </source>
</evidence>
<dbReference type="Proteomes" id="UP000587462">
    <property type="component" value="Unassembled WGS sequence"/>
</dbReference>
<dbReference type="GO" id="GO:0008757">
    <property type="term" value="F:S-adenosylmethionine-dependent methyltransferase activity"/>
    <property type="evidence" value="ECO:0007669"/>
    <property type="project" value="InterPro"/>
</dbReference>
<dbReference type="SUPFAM" id="SSF53335">
    <property type="entry name" value="S-adenosyl-L-methionine-dependent methyltransferases"/>
    <property type="match status" value="1"/>
</dbReference>
<dbReference type="Gene3D" id="3.40.50.150">
    <property type="entry name" value="Vaccinia Virus protein VP39"/>
    <property type="match status" value="1"/>
</dbReference>
<dbReference type="RefSeq" id="WP_171081967.1">
    <property type="nucleotide sequence ID" value="NZ_BNBU01000004.1"/>
</dbReference>
<name>A0A7Y7E881_STRMO</name>
<dbReference type="GO" id="GO:0032259">
    <property type="term" value="P:methylation"/>
    <property type="evidence" value="ECO:0007669"/>
    <property type="project" value="UniProtKB-KW"/>
</dbReference>
<keyword evidence="3" id="KW-1185">Reference proteome</keyword>
<feature type="domain" description="Methyltransferase type 11" evidence="1">
    <location>
        <begin position="84"/>
        <end position="194"/>
    </location>
</feature>
<dbReference type="PANTHER" id="PTHR43464">
    <property type="entry name" value="METHYLTRANSFERASE"/>
    <property type="match status" value="1"/>
</dbReference>
<dbReference type="EMBL" id="JABBXF010000033">
    <property type="protein sequence ID" value="NVK79169.1"/>
    <property type="molecule type" value="Genomic_DNA"/>
</dbReference>